<dbReference type="Pfam" id="PF00005">
    <property type="entry name" value="ABC_tran"/>
    <property type="match status" value="2"/>
</dbReference>
<evidence type="ECO:0000256" key="9">
    <source>
        <dbReference type="ARBA" id="ARBA00023136"/>
    </source>
</evidence>
<keyword evidence="4 12" id="KW-0812">Transmembrane</keyword>
<evidence type="ECO:0000256" key="3">
    <source>
        <dbReference type="ARBA" id="ARBA00022448"/>
    </source>
</evidence>
<dbReference type="InterPro" id="IPR003439">
    <property type="entry name" value="ABC_transporter-like_ATP-bd"/>
</dbReference>
<dbReference type="CDD" id="cd18604">
    <property type="entry name" value="ABC_6TM_VMR1_D2_like"/>
    <property type="match status" value="1"/>
</dbReference>
<feature type="transmembrane region" description="Helical" evidence="12">
    <location>
        <begin position="130"/>
        <end position="150"/>
    </location>
</feature>
<feature type="transmembrane region" description="Helical" evidence="12">
    <location>
        <begin position="68"/>
        <end position="88"/>
    </location>
</feature>
<feature type="transmembrane region" description="Helical" evidence="12">
    <location>
        <begin position="443"/>
        <end position="460"/>
    </location>
</feature>
<name>A0AAN6VJI4_9PEZI</name>
<keyword evidence="6" id="KW-0547">Nucleotide-binding</keyword>
<evidence type="ECO:0000256" key="4">
    <source>
        <dbReference type="ARBA" id="ARBA00022692"/>
    </source>
</evidence>
<protein>
    <submittedName>
        <fullName evidence="15">P-loop containing nucleoside triphosphate hydrolase protein</fullName>
    </submittedName>
</protein>
<keyword evidence="8 12" id="KW-1133">Transmembrane helix</keyword>
<dbReference type="CDD" id="cd03250">
    <property type="entry name" value="ABCC_MRP_domain1"/>
    <property type="match status" value="1"/>
</dbReference>
<feature type="transmembrane region" description="Helical" evidence="12">
    <location>
        <begin position="1199"/>
        <end position="1219"/>
    </location>
</feature>
<feature type="transmembrane region" description="Helical" evidence="12">
    <location>
        <begin position="1100"/>
        <end position="1128"/>
    </location>
</feature>
<dbReference type="Proteomes" id="UP001302745">
    <property type="component" value="Unassembled WGS sequence"/>
</dbReference>
<comment type="similarity">
    <text evidence="2">Belongs to the ABC transporter superfamily. ABCC family. Conjugate transporter (TC 3.A.1.208) subfamily.</text>
</comment>
<evidence type="ECO:0000256" key="10">
    <source>
        <dbReference type="ARBA" id="ARBA00023180"/>
    </source>
</evidence>
<proteinExistence type="inferred from homology"/>
<dbReference type="Gene3D" id="1.20.1560.10">
    <property type="entry name" value="ABC transporter type 1, transmembrane domain"/>
    <property type="match status" value="2"/>
</dbReference>
<dbReference type="InterPro" id="IPR036640">
    <property type="entry name" value="ABC1_TM_sf"/>
</dbReference>
<feature type="transmembrane region" description="Helical" evidence="12">
    <location>
        <begin position="539"/>
        <end position="564"/>
    </location>
</feature>
<comment type="subcellular location">
    <subcellularLocation>
        <location evidence="1">Membrane</location>
        <topology evidence="1">Multi-pass membrane protein</topology>
    </subcellularLocation>
</comment>
<dbReference type="Gene3D" id="3.40.50.300">
    <property type="entry name" value="P-loop containing nucleotide triphosphate hydrolases"/>
    <property type="match status" value="2"/>
</dbReference>
<dbReference type="PROSITE" id="PS50893">
    <property type="entry name" value="ABC_TRANSPORTER_2"/>
    <property type="match status" value="2"/>
</dbReference>
<reference evidence="15" key="1">
    <citation type="journal article" date="2023" name="Mol. Phylogenet. Evol.">
        <title>Genome-scale phylogeny and comparative genomics of the fungal order Sordariales.</title>
        <authorList>
            <person name="Hensen N."/>
            <person name="Bonometti L."/>
            <person name="Westerberg I."/>
            <person name="Brannstrom I.O."/>
            <person name="Guillou S."/>
            <person name="Cros-Aarteil S."/>
            <person name="Calhoun S."/>
            <person name="Haridas S."/>
            <person name="Kuo A."/>
            <person name="Mondo S."/>
            <person name="Pangilinan J."/>
            <person name="Riley R."/>
            <person name="LaButti K."/>
            <person name="Andreopoulos B."/>
            <person name="Lipzen A."/>
            <person name="Chen C."/>
            <person name="Yan M."/>
            <person name="Daum C."/>
            <person name="Ng V."/>
            <person name="Clum A."/>
            <person name="Steindorff A."/>
            <person name="Ohm R.A."/>
            <person name="Martin F."/>
            <person name="Silar P."/>
            <person name="Natvig D.O."/>
            <person name="Lalanne C."/>
            <person name="Gautier V."/>
            <person name="Ament-Velasquez S.L."/>
            <person name="Kruys A."/>
            <person name="Hutchinson M.I."/>
            <person name="Powell A.J."/>
            <person name="Barry K."/>
            <person name="Miller A.N."/>
            <person name="Grigoriev I.V."/>
            <person name="Debuchy R."/>
            <person name="Gladieux P."/>
            <person name="Hiltunen Thoren M."/>
            <person name="Johannesson H."/>
        </authorList>
    </citation>
    <scope>NUCLEOTIDE SEQUENCE</scope>
    <source>
        <strain evidence="15">CBS 538.74</strain>
    </source>
</reference>
<keyword evidence="3" id="KW-0813">Transport</keyword>
<dbReference type="SUPFAM" id="SSF52540">
    <property type="entry name" value="P-loop containing nucleoside triphosphate hydrolases"/>
    <property type="match status" value="2"/>
</dbReference>
<dbReference type="GO" id="GO:0140359">
    <property type="term" value="F:ABC-type transporter activity"/>
    <property type="evidence" value="ECO:0007669"/>
    <property type="project" value="InterPro"/>
</dbReference>
<organism evidence="15 16">
    <name type="scientific">Chaetomidium leptoderma</name>
    <dbReference type="NCBI Taxonomy" id="669021"/>
    <lineage>
        <taxon>Eukaryota</taxon>
        <taxon>Fungi</taxon>
        <taxon>Dikarya</taxon>
        <taxon>Ascomycota</taxon>
        <taxon>Pezizomycotina</taxon>
        <taxon>Sordariomycetes</taxon>
        <taxon>Sordariomycetidae</taxon>
        <taxon>Sordariales</taxon>
        <taxon>Chaetomiaceae</taxon>
        <taxon>Chaetomidium</taxon>
    </lineage>
</organism>
<dbReference type="PANTHER" id="PTHR24223:SF456">
    <property type="entry name" value="MULTIDRUG RESISTANCE-ASSOCIATED PROTEIN LETHAL(2)03659"/>
    <property type="match status" value="1"/>
</dbReference>
<evidence type="ECO:0000259" key="14">
    <source>
        <dbReference type="PROSITE" id="PS50929"/>
    </source>
</evidence>
<feature type="domain" description="ABC transmembrane type-1" evidence="14">
    <location>
        <begin position="423"/>
        <end position="583"/>
    </location>
</feature>
<dbReference type="FunFam" id="3.40.50.300:FF:000610">
    <property type="entry name" value="Multidrug resistance-associated ABC transporter"/>
    <property type="match status" value="1"/>
</dbReference>
<feature type="transmembrane region" description="Helical" evidence="12">
    <location>
        <begin position="419"/>
        <end position="437"/>
    </location>
</feature>
<feature type="transmembrane region" description="Helical" evidence="12">
    <location>
        <begin position="267"/>
        <end position="291"/>
    </location>
</feature>
<dbReference type="PANTHER" id="PTHR24223">
    <property type="entry name" value="ATP-BINDING CASSETTE SUB-FAMILY C"/>
    <property type="match status" value="1"/>
</dbReference>
<feature type="region of interest" description="Disordered" evidence="11">
    <location>
        <begin position="364"/>
        <end position="390"/>
    </location>
</feature>
<keyword evidence="15" id="KW-0378">Hydrolase</keyword>
<feature type="transmembrane region" description="Helical" evidence="12">
    <location>
        <begin position="1013"/>
        <end position="1035"/>
    </location>
</feature>
<feature type="compositionally biased region" description="Acidic residues" evidence="11">
    <location>
        <begin position="378"/>
        <end position="390"/>
    </location>
</feature>
<keyword evidence="16" id="KW-1185">Reference proteome</keyword>
<dbReference type="SUPFAM" id="SSF90123">
    <property type="entry name" value="ABC transporter transmembrane region"/>
    <property type="match status" value="2"/>
</dbReference>
<dbReference type="InterPro" id="IPR050173">
    <property type="entry name" value="ABC_transporter_C-like"/>
</dbReference>
<dbReference type="CDD" id="cd03244">
    <property type="entry name" value="ABCC_MRP_domain2"/>
    <property type="match status" value="1"/>
</dbReference>
<evidence type="ECO:0000256" key="12">
    <source>
        <dbReference type="SAM" id="Phobius"/>
    </source>
</evidence>
<keyword evidence="10" id="KW-0325">Glycoprotein</keyword>
<dbReference type="CDD" id="cd18596">
    <property type="entry name" value="ABC_6TM_VMR1_D1_like"/>
    <property type="match status" value="1"/>
</dbReference>
<feature type="transmembrane region" description="Helical" evidence="12">
    <location>
        <begin position="935"/>
        <end position="952"/>
    </location>
</feature>
<dbReference type="PROSITE" id="PS50929">
    <property type="entry name" value="ABC_TM1F"/>
    <property type="match status" value="2"/>
</dbReference>
<keyword evidence="7" id="KW-0067">ATP-binding</keyword>
<feature type="transmembrane region" description="Helical" evidence="12">
    <location>
        <begin position="156"/>
        <end position="176"/>
    </location>
</feature>
<feature type="domain" description="ABC transmembrane type-1" evidence="14">
    <location>
        <begin position="940"/>
        <end position="1254"/>
    </location>
</feature>
<keyword evidence="9 12" id="KW-0472">Membrane</keyword>
<evidence type="ECO:0000256" key="11">
    <source>
        <dbReference type="SAM" id="MobiDB-lite"/>
    </source>
</evidence>
<feature type="transmembrane region" description="Helical" evidence="12">
    <location>
        <begin position="12"/>
        <end position="31"/>
    </location>
</feature>
<evidence type="ECO:0000313" key="16">
    <source>
        <dbReference type="Proteomes" id="UP001302745"/>
    </source>
</evidence>
<feature type="transmembrane region" description="Helical" evidence="12">
    <location>
        <begin position="303"/>
        <end position="325"/>
    </location>
</feature>
<sequence length="1562" mass="171978">MVRYGSLLSPELGTGVALIGFCSVPAVSALVTRLRKRELKSETLYEDADGKATLKSARSFSTTLSKTIIFSLAVAGLLSSILLTLFSWHAPRVASENLPLIVGAWSALLFQAVAIASCRNSVQAYRLGMYAFLSSGILAGLLLAQLGGIADHLLSGHPALLSCWMVELALSVLLAFGSLSLSRRPDVFHDGKLVDRMYTVSAFSRFNFSWPAALLSLAKNKKGLDLVDLPRPDHLTRSSAVSADWKRHSSPRRLWLSLLVVHKKAFALQWALTLCTSILNFTPQWVILQLLRILEDRPTGTGTFGFGVWIWVVWLGLAITADAWIESYLLWLSSAELAIPIRAQLASLIFEKAMRRKNVKGAVASKKKGTDDQPTVTDEPETATQEDDAEELNNAKQSTVNLIGVDGQRVPDFCRYQNIFPGSLFRLVISLAFLVSLLGWKPLLAGFSAMLAITPINIYFSKKYAAAQGRLMKVRDEKLGTVTEAVQGMRQIKFSALEPEWEKKIGDVRHRELAAIWDVFMGNAALRACWVTSPMLLSAISLAVYAVLSGSLTPSVTFVSLGVFKGLETTLSIIPELTTQLLDAWVSAQRIEDYLNSPEVLAVSQDSNKVAFHNASVAWPSDDTKIDDADRFVLRNLNMSFPQGELSVISGKSGTGKSLILAAILGEVDVLGGDINVPGAPSDRYDDRATKGDWIIPNAIAYVAQIPWMENGTIKDNIVFGLPYDNQRYKKTIDVCALKQDLEMLTDGGNTEIGANGVNLSGGQKWRVMLARAIYSRAGILVLDDIFSAVDAHVGRQIFERCLTGELATGRTRILVTHHASLCKNKTSYLVELGEGSVLYAGAPLGLDEEDSAPKQIESQDDTADEVEELDEMGGLFTAVNSDISDDEAGQAGVHGGLKKVTRKTTREFVAEESREKGAVQRHIYLTYLRDSGGWLYWTFAVLLFIVVQGIFQGRSWWVKLWTSDGQEQPFHSSQTFSSPREYGYSYAVAAQHTSIHTMSAPPIQTTHHSLNFYLSVYVALAIISSILGPLKYLFVYLGSIRASRNLFARLTFVILRTPTRWLDTVPVGRILNRFTADFNIIDSQLANSLSSGADCFLSLFSIIVAGLFISGYVLAVAALLFLVCIYYTRYYLEAARPLKRLESTTKSPLFEQFGSALTGIATIRGFGKTQVYIERMCRKIDDYSTATWHLMLFNRWMAWRMALIGSFFATFVSILILLTPGIDAALAGFALAFAIQFSNAVTWAIRFYVNVELDMNAAERIIEYTEVPTESLDGKSPPASWPTQGCIEVENLVVGYSPDLPPILKGLTFDIRRNERVGVIGRTGAGKSSLTLALFRFLEARSGSIHIDGLDISKLKLHDLRSRLAIIPQDPTLFSGTIRSNLDPFSQHTDAALLDCLERVHLLTSSPETSGTTTSTASNPKNTNIFDSLSSQVSEGGLNLSQGQRQLLCLARAMVDRPRVMVLDEATSAVDMHTDRLIQRSIREEFANSTLMVIAHRLSTIADFDRIMVLSDGQIAEFGSPRELWEKDGGDGSQKGFFRTMCEESGETEKLESIVLGQRAE</sequence>
<evidence type="ECO:0000256" key="1">
    <source>
        <dbReference type="ARBA" id="ARBA00004141"/>
    </source>
</evidence>
<evidence type="ECO:0000256" key="8">
    <source>
        <dbReference type="ARBA" id="ARBA00022989"/>
    </source>
</evidence>
<accession>A0AAN6VJI4</accession>
<dbReference type="FunFam" id="3.40.50.300:FF:000825">
    <property type="entry name" value="ABC bile acid transporter"/>
    <property type="match status" value="1"/>
</dbReference>
<dbReference type="SMART" id="SM00382">
    <property type="entry name" value="AAA"/>
    <property type="match status" value="2"/>
</dbReference>
<feature type="domain" description="ABC transporter" evidence="13">
    <location>
        <begin position="1288"/>
        <end position="1538"/>
    </location>
</feature>
<feature type="transmembrane region" description="Helical" evidence="12">
    <location>
        <begin position="100"/>
        <end position="118"/>
    </location>
</feature>
<dbReference type="InterPro" id="IPR011527">
    <property type="entry name" value="ABC1_TM_dom"/>
</dbReference>
<dbReference type="GO" id="GO:0016020">
    <property type="term" value="C:membrane"/>
    <property type="evidence" value="ECO:0007669"/>
    <property type="project" value="UniProtKB-SubCell"/>
</dbReference>
<dbReference type="InterPro" id="IPR017871">
    <property type="entry name" value="ABC_transporter-like_CS"/>
</dbReference>
<evidence type="ECO:0000259" key="13">
    <source>
        <dbReference type="PROSITE" id="PS50893"/>
    </source>
</evidence>
<evidence type="ECO:0000256" key="2">
    <source>
        <dbReference type="ARBA" id="ARBA00009726"/>
    </source>
</evidence>
<feature type="transmembrane region" description="Helical" evidence="12">
    <location>
        <begin position="1225"/>
        <end position="1246"/>
    </location>
</feature>
<reference evidence="15" key="2">
    <citation type="submission" date="2023-05" db="EMBL/GenBank/DDBJ databases">
        <authorList>
            <consortium name="Lawrence Berkeley National Laboratory"/>
            <person name="Steindorff A."/>
            <person name="Hensen N."/>
            <person name="Bonometti L."/>
            <person name="Westerberg I."/>
            <person name="Brannstrom I.O."/>
            <person name="Guillou S."/>
            <person name="Cros-Aarteil S."/>
            <person name="Calhoun S."/>
            <person name="Haridas S."/>
            <person name="Kuo A."/>
            <person name="Mondo S."/>
            <person name="Pangilinan J."/>
            <person name="Riley R."/>
            <person name="Labutti K."/>
            <person name="Andreopoulos B."/>
            <person name="Lipzen A."/>
            <person name="Chen C."/>
            <person name="Yanf M."/>
            <person name="Daum C."/>
            <person name="Ng V."/>
            <person name="Clum A."/>
            <person name="Ohm R."/>
            <person name="Martin F."/>
            <person name="Silar P."/>
            <person name="Natvig D."/>
            <person name="Lalanne C."/>
            <person name="Gautier V."/>
            <person name="Ament-Velasquez S.L."/>
            <person name="Kruys A."/>
            <person name="Hutchinson M.I."/>
            <person name="Powell A.J."/>
            <person name="Barry K."/>
            <person name="Miller A.N."/>
            <person name="Grigoriev I.V."/>
            <person name="Debuchy R."/>
            <person name="Gladieux P."/>
            <person name="Thoren M.H."/>
            <person name="Johannesson H."/>
        </authorList>
    </citation>
    <scope>NUCLEOTIDE SEQUENCE</scope>
    <source>
        <strain evidence="15">CBS 538.74</strain>
    </source>
</reference>
<dbReference type="InterPro" id="IPR003593">
    <property type="entry name" value="AAA+_ATPase"/>
</dbReference>
<gene>
    <name evidence="15" type="ORF">C8A00DRAFT_16003</name>
</gene>
<dbReference type="GO" id="GO:0005524">
    <property type="term" value="F:ATP binding"/>
    <property type="evidence" value="ECO:0007669"/>
    <property type="project" value="UniProtKB-KW"/>
</dbReference>
<comment type="caution">
    <text evidence="15">The sequence shown here is derived from an EMBL/GenBank/DDBJ whole genome shotgun (WGS) entry which is preliminary data.</text>
</comment>
<dbReference type="Pfam" id="PF00664">
    <property type="entry name" value="ABC_membrane"/>
    <property type="match status" value="2"/>
</dbReference>
<dbReference type="GO" id="GO:0016887">
    <property type="term" value="F:ATP hydrolysis activity"/>
    <property type="evidence" value="ECO:0007669"/>
    <property type="project" value="InterPro"/>
</dbReference>
<evidence type="ECO:0000256" key="7">
    <source>
        <dbReference type="ARBA" id="ARBA00022840"/>
    </source>
</evidence>
<dbReference type="PROSITE" id="PS00211">
    <property type="entry name" value="ABC_TRANSPORTER_1"/>
    <property type="match status" value="1"/>
</dbReference>
<evidence type="ECO:0000313" key="15">
    <source>
        <dbReference type="EMBL" id="KAK4152713.1"/>
    </source>
</evidence>
<keyword evidence="5" id="KW-0677">Repeat</keyword>
<evidence type="ECO:0000256" key="5">
    <source>
        <dbReference type="ARBA" id="ARBA00022737"/>
    </source>
</evidence>
<dbReference type="InterPro" id="IPR027417">
    <property type="entry name" value="P-loop_NTPase"/>
</dbReference>
<feature type="domain" description="ABC transporter" evidence="13">
    <location>
        <begin position="610"/>
        <end position="860"/>
    </location>
</feature>
<dbReference type="EMBL" id="MU856964">
    <property type="protein sequence ID" value="KAK4152713.1"/>
    <property type="molecule type" value="Genomic_DNA"/>
</dbReference>
<evidence type="ECO:0000256" key="6">
    <source>
        <dbReference type="ARBA" id="ARBA00022741"/>
    </source>
</evidence>